<name>A0A3B0VAG4_9ZZZZ</name>
<reference evidence="1" key="1">
    <citation type="submission" date="2018-06" db="EMBL/GenBank/DDBJ databases">
        <authorList>
            <person name="Zhirakovskaya E."/>
        </authorList>
    </citation>
    <scope>NUCLEOTIDE SEQUENCE</scope>
</reference>
<protein>
    <recommendedName>
        <fullName evidence="2">Ferredoxin</fullName>
    </recommendedName>
</protein>
<evidence type="ECO:0008006" key="2">
    <source>
        <dbReference type="Google" id="ProtNLM"/>
    </source>
</evidence>
<proteinExistence type="predicted"/>
<dbReference type="AlphaFoldDB" id="A0A3B0VAG4"/>
<gene>
    <name evidence="1" type="ORF">MNBD_BACTEROID07-355</name>
</gene>
<sequence>MSLTGNNDAPGKGLGYGGGHGRNKGGGFGIGGYCACAKCGTKIPHNQGVKCTTLKCPECGHTMIREELLKKS</sequence>
<evidence type="ECO:0000313" key="1">
    <source>
        <dbReference type="EMBL" id="VAW28894.1"/>
    </source>
</evidence>
<accession>A0A3B0VAG4</accession>
<dbReference type="EMBL" id="UOET01000294">
    <property type="protein sequence ID" value="VAW28894.1"/>
    <property type="molecule type" value="Genomic_DNA"/>
</dbReference>
<organism evidence="1">
    <name type="scientific">hydrothermal vent metagenome</name>
    <dbReference type="NCBI Taxonomy" id="652676"/>
    <lineage>
        <taxon>unclassified sequences</taxon>
        <taxon>metagenomes</taxon>
        <taxon>ecological metagenomes</taxon>
    </lineage>
</organism>